<evidence type="ECO:0000313" key="2">
    <source>
        <dbReference type="EMBL" id="CAE4588317.1"/>
    </source>
</evidence>
<organism evidence="2">
    <name type="scientific">Alexandrium monilatum</name>
    <dbReference type="NCBI Taxonomy" id="311494"/>
    <lineage>
        <taxon>Eukaryota</taxon>
        <taxon>Sar</taxon>
        <taxon>Alveolata</taxon>
        <taxon>Dinophyceae</taxon>
        <taxon>Gonyaulacales</taxon>
        <taxon>Pyrocystaceae</taxon>
        <taxon>Alexandrium</taxon>
    </lineage>
</organism>
<protein>
    <submittedName>
        <fullName evidence="2">Uncharacterized protein</fullName>
    </submittedName>
</protein>
<dbReference type="EMBL" id="HBNR01033338">
    <property type="protein sequence ID" value="CAE4588317.1"/>
    <property type="molecule type" value="Transcribed_RNA"/>
</dbReference>
<gene>
    <name evidence="2" type="ORF">AMON00008_LOCUS22883</name>
</gene>
<feature type="region of interest" description="Disordered" evidence="1">
    <location>
        <begin position="70"/>
        <end position="135"/>
    </location>
</feature>
<name>A0A7S4VBP1_9DINO</name>
<evidence type="ECO:0000256" key="1">
    <source>
        <dbReference type="SAM" id="MobiDB-lite"/>
    </source>
</evidence>
<proteinExistence type="predicted"/>
<accession>A0A7S4VBP1</accession>
<reference evidence="2" key="1">
    <citation type="submission" date="2021-01" db="EMBL/GenBank/DDBJ databases">
        <authorList>
            <person name="Corre E."/>
            <person name="Pelletier E."/>
            <person name="Niang G."/>
            <person name="Scheremetjew M."/>
            <person name="Finn R."/>
            <person name="Kale V."/>
            <person name="Holt S."/>
            <person name="Cochrane G."/>
            <person name="Meng A."/>
            <person name="Brown T."/>
            <person name="Cohen L."/>
        </authorList>
    </citation>
    <scope>NUCLEOTIDE SEQUENCE</scope>
    <source>
        <strain evidence="2">CCMP3105</strain>
    </source>
</reference>
<sequence>MAQALSQAGAGRPIAPWNTARSTALVREGMAAVVRTGDKYAGHATELGTYVRVKIPRRECICWDDYEEAGAAPKPAPGMTSAPRLSGVDLKAPPSLPSTMDRLPPRQRGAAGLPGGASGLPAPFPAETLLRHEMA</sequence>
<dbReference type="AlphaFoldDB" id="A0A7S4VBP1"/>